<keyword evidence="4" id="KW-1185">Reference proteome</keyword>
<evidence type="ECO:0000313" key="4">
    <source>
        <dbReference type="Proteomes" id="UP000575083"/>
    </source>
</evidence>
<keyword evidence="2" id="KW-0732">Signal</keyword>
<feature type="compositionally biased region" description="Pro residues" evidence="1">
    <location>
        <begin position="52"/>
        <end position="67"/>
    </location>
</feature>
<proteinExistence type="predicted"/>
<organism evidence="3 4">
    <name type="scientific">Acidovorax soli</name>
    <dbReference type="NCBI Taxonomy" id="592050"/>
    <lineage>
        <taxon>Bacteria</taxon>
        <taxon>Pseudomonadati</taxon>
        <taxon>Pseudomonadota</taxon>
        <taxon>Betaproteobacteria</taxon>
        <taxon>Burkholderiales</taxon>
        <taxon>Comamonadaceae</taxon>
        <taxon>Acidovorax</taxon>
    </lineage>
</organism>
<dbReference type="AlphaFoldDB" id="A0A7X0U908"/>
<dbReference type="EMBL" id="JACHLK010000003">
    <property type="protein sequence ID" value="MBB6559364.1"/>
    <property type="molecule type" value="Genomic_DNA"/>
</dbReference>
<feature type="chain" id="PRO_5030926506" evidence="2">
    <location>
        <begin position="23"/>
        <end position="170"/>
    </location>
</feature>
<evidence type="ECO:0000313" key="3">
    <source>
        <dbReference type="EMBL" id="MBB6559364.1"/>
    </source>
</evidence>
<gene>
    <name evidence="3" type="ORF">HNP48_002031</name>
</gene>
<evidence type="ECO:0000256" key="1">
    <source>
        <dbReference type="SAM" id="MobiDB-lite"/>
    </source>
</evidence>
<comment type="caution">
    <text evidence="3">The sequence shown here is derived from an EMBL/GenBank/DDBJ whole genome shotgun (WGS) entry which is preliminary data.</text>
</comment>
<dbReference type="RefSeq" id="WP_184856777.1">
    <property type="nucleotide sequence ID" value="NZ_JACHLK010000003.1"/>
</dbReference>
<protein>
    <submittedName>
        <fullName evidence="3">Type IV secretory pathway VirB10-like protein</fullName>
    </submittedName>
</protein>
<sequence>MTNTFARVLSATVLGAVLTGCATVPGDPYYAPAPTYYPPSGSTIIYDAPPVYRSPPPPVYVAPPPPVYYGNRRDERDWARERERERAQQQWREQAERERRDRERDRDRENARRDQERRNQAEREQARRDQIERDRRAAAERARGDNRQYGPGPHPNDWRARQQSNSLEKP</sequence>
<feature type="compositionally biased region" description="Basic and acidic residues" evidence="1">
    <location>
        <begin position="71"/>
        <end position="146"/>
    </location>
</feature>
<evidence type="ECO:0000256" key="2">
    <source>
        <dbReference type="SAM" id="SignalP"/>
    </source>
</evidence>
<feature type="compositionally biased region" description="Low complexity" evidence="1">
    <location>
        <begin position="33"/>
        <end position="43"/>
    </location>
</feature>
<feature type="signal peptide" evidence="2">
    <location>
        <begin position="1"/>
        <end position="22"/>
    </location>
</feature>
<dbReference type="PROSITE" id="PS51257">
    <property type="entry name" value="PROKAR_LIPOPROTEIN"/>
    <property type="match status" value="1"/>
</dbReference>
<feature type="compositionally biased region" description="Polar residues" evidence="1">
    <location>
        <begin position="161"/>
        <end position="170"/>
    </location>
</feature>
<accession>A0A7X0U908</accession>
<name>A0A7X0U908_9BURK</name>
<reference evidence="3 4" key="1">
    <citation type="submission" date="2020-08" db="EMBL/GenBank/DDBJ databases">
        <title>Functional genomics of gut bacteria from endangered species of beetles.</title>
        <authorList>
            <person name="Carlos-Shanley C."/>
        </authorList>
    </citation>
    <scope>NUCLEOTIDE SEQUENCE [LARGE SCALE GENOMIC DNA]</scope>
    <source>
        <strain evidence="3 4">S00198</strain>
    </source>
</reference>
<feature type="region of interest" description="Disordered" evidence="1">
    <location>
        <begin position="33"/>
        <end position="170"/>
    </location>
</feature>
<dbReference type="Proteomes" id="UP000575083">
    <property type="component" value="Unassembled WGS sequence"/>
</dbReference>